<evidence type="ECO:0000256" key="1">
    <source>
        <dbReference type="ARBA" id="ARBA00004651"/>
    </source>
</evidence>
<evidence type="ECO:0000256" key="3">
    <source>
        <dbReference type="ARBA" id="ARBA00022679"/>
    </source>
</evidence>
<feature type="transmembrane region" description="Helical" evidence="7">
    <location>
        <begin position="39"/>
        <end position="57"/>
    </location>
</feature>
<gene>
    <name evidence="8" type="ORF">IPZ78_02905</name>
</gene>
<sequence>MIYFTVFIILFVSELLYFRIANYYNIIDKPNERSSHNSITLRGGGIVFYFAVLSYFIWSDFQYPWFFLGLTLMTIISFIDDIISLSNKLRLIVHFCAVLLMAYELQIFDLPWYYLLGFFFIIIGVINAYNFMDGINGITAGYSLVVSILLIIVNYNINFIANDLLIFTILGLIVFAFFNFRSKAKCFAGDVGSVAIAFILLFSLCSLILHTGNYIYILFLTVYGLDAVWTILQRLVRGENVFKAHRSHLYQYLVNEKGSNKLMVSLSYSVIQFMIGIVTVYFSHESIKVQLAYSLSTVIFGSFIYLLIKSTIYRKYVLKTTSSSL</sequence>
<feature type="transmembrane region" description="Helical" evidence="7">
    <location>
        <begin position="6"/>
        <end position="27"/>
    </location>
</feature>
<comment type="subcellular location">
    <subcellularLocation>
        <location evidence="1">Cell membrane</location>
        <topology evidence="1">Multi-pass membrane protein</topology>
    </subcellularLocation>
</comment>
<name>A0ABS7Z1P8_9SPHI</name>
<dbReference type="GO" id="GO:0016740">
    <property type="term" value="F:transferase activity"/>
    <property type="evidence" value="ECO:0007669"/>
    <property type="project" value="UniProtKB-KW"/>
</dbReference>
<evidence type="ECO:0000256" key="5">
    <source>
        <dbReference type="ARBA" id="ARBA00022989"/>
    </source>
</evidence>
<dbReference type="PANTHER" id="PTHR22926">
    <property type="entry name" value="PHOSPHO-N-ACETYLMURAMOYL-PENTAPEPTIDE-TRANSFERASE"/>
    <property type="match status" value="1"/>
</dbReference>
<evidence type="ECO:0000256" key="2">
    <source>
        <dbReference type="ARBA" id="ARBA00022475"/>
    </source>
</evidence>
<dbReference type="PANTHER" id="PTHR22926:SF3">
    <property type="entry name" value="UNDECAPRENYL-PHOSPHATE ALPHA-N-ACETYLGLUCOSAMINYL 1-PHOSPHATE TRANSFERASE"/>
    <property type="match status" value="1"/>
</dbReference>
<organism evidence="8 9">
    <name type="scientific">Sphingobacterium bovistauri</name>
    <dbReference type="NCBI Taxonomy" id="2781959"/>
    <lineage>
        <taxon>Bacteria</taxon>
        <taxon>Pseudomonadati</taxon>
        <taxon>Bacteroidota</taxon>
        <taxon>Sphingobacteriia</taxon>
        <taxon>Sphingobacteriales</taxon>
        <taxon>Sphingobacteriaceae</taxon>
        <taxon>Sphingobacterium</taxon>
    </lineage>
</organism>
<dbReference type="EMBL" id="JADEYP010000003">
    <property type="protein sequence ID" value="MCA5004101.1"/>
    <property type="molecule type" value="Genomic_DNA"/>
</dbReference>
<feature type="transmembrane region" description="Helical" evidence="7">
    <location>
        <begin position="290"/>
        <end position="308"/>
    </location>
</feature>
<evidence type="ECO:0000313" key="9">
    <source>
        <dbReference type="Proteomes" id="UP001165302"/>
    </source>
</evidence>
<keyword evidence="6 7" id="KW-0472">Membrane</keyword>
<feature type="transmembrane region" description="Helical" evidence="7">
    <location>
        <begin position="262"/>
        <end position="284"/>
    </location>
</feature>
<feature type="transmembrane region" description="Helical" evidence="7">
    <location>
        <begin position="164"/>
        <end position="180"/>
    </location>
</feature>
<feature type="transmembrane region" description="Helical" evidence="7">
    <location>
        <begin position="187"/>
        <end position="209"/>
    </location>
</feature>
<accession>A0ABS7Z1P8</accession>
<evidence type="ECO:0000256" key="6">
    <source>
        <dbReference type="ARBA" id="ARBA00023136"/>
    </source>
</evidence>
<feature type="transmembrane region" description="Helical" evidence="7">
    <location>
        <begin position="215"/>
        <end position="236"/>
    </location>
</feature>
<proteinExistence type="predicted"/>
<dbReference type="Pfam" id="PF00953">
    <property type="entry name" value="Glycos_transf_4"/>
    <property type="match status" value="1"/>
</dbReference>
<evidence type="ECO:0000313" key="8">
    <source>
        <dbReference type="EMBL" id="MCA5004101.1"/>
    </source>
</evidence>
<comment type="caution">
    <text evidence="8">The sequence shown here is derived from an EMBL/GenBank/DDBJ whole genome shotgun (WGS) entry which is preliminary data.</text>
</comment>
<feature type="transmembrane region" description="Helical" evidence="7">
    <location>
        <begin position="91"/>
        <end position="108"/>
    </location>
</feature>
<reference evidence="8" key="1">
    <citation type="submission" date="2020-10" db="EMBL/GenBank/DDBJ databases">
        <authorList>
            <person name="Lu T."/>
            <person name="Wang Q."/>
            <person name="Han X."/>
        </authorList>
    </citation>
    <scope>NUCLEOTIDE SEQUENCE</scope>
    <source>
        <strain evidence="8">WQ 366</strain>
    </source>
</reference>
<feature type="transmembrane region" description="Helical" evidence="7">
    <location>
        <begin position="114"/>
        <end position="132"/>
    </location>
</feature>
<evidence type="ECO:0000256" key="7">
    <source>
        <dbReference type="SAM" id="Phobius"/>
    </source>
</evidence>
<protein>
    <submittedName>
        <fullName evidence="8">UDP-GlcNAc--UDP-phosphate GlcNAc-1-phosphate transferase</fullName>
    </submittedName>
</protein>
<keyword evidence="5 7" id="KW-1133">Transmembrane helix</keyword>
<dbReference type="Proteomes" id="UP001165302">
    <property type="component" value="Unassembled WGS sequence"/>
</dbReference>
<feature type="transmembrane region" description="Helical" evidence="7">
    <location>
        <begin position="139"/>
        <end position="158"/>
    </location>
</feature>
<dbReference type="InterPro" id="IPR000715">
    <property type="entry name" value="Glycosyl_transferase_4"/>
</dbReference>
<keyword evidence="4 7" id="KW-0812">Transmembrane</keyword>
<keyword evidence="2" id="KW-1003">Cell membrane</keyword>
<feature type="transmembrane region" description="Helical" evidence="7">
    <location>
        <begin position="63"/>
        <end position="79"/>
    </location>
</feature>
<keyword evidence="9" id="KW-1185">Reference proteome</keyword>
<dbReference type="RefSeq" id="WP_225551434.1">
    <property type="nucleotide sequence ID" value="NZ_JADEYP010000003.1"/>
</dbReference>
<evidence type="ECO:0000256" key="4">
    <source>
        <dbReference type="ARBA" id="ARBA00022692"/>
    </source>
</evidence>
<keyword evidence="3 8" id="KW-0808">Transferase</keyword>